<dbReference type="Pfam" id="PF00530">
    <property type="entry name" value="SRCR"/>
    <property type="match status" value="2"/>
</dbReference>
<dbReference type="Proteomes" id="UP000237246">
    <property type="component" value="Unassembled WGS sequence"/>
</dbReference>
<comment type="caution">
    <text evidence="2">Lacks conserved residue(s) required for the propagation of feature annotation.</text>
</comment>
<proteinExistence type="predicted"/>
<feature type="domain" description="SRCR" evidence="3">
    <location>
        <begin position="8"/>
        <end position="108"/>
    </location>
</feature>
<accession>A0A2P4S3H9</accession>
<feature type="disulfide bond" evidence="2">
    <location>
        <begin position="182"/>
        <end position="192"/>
    </location>
</feature>
<dbReference type="PANTHER" id="PTHR48071:SF4">
    <property type="entry name" value="NEUROTRYPSIN-RELATED"/>
    <property type="match status" value="1"/>
</dbReference>
<reference evidence="4 5" key="1">
    <citation type="submission" date="2018-01" db="EMBL/GenBank/DDBJ databases">
        <title>Comparison of the Chinese Bamboo Partridge and Red Junglefowl genome sequences highlights the importance of demography in genome evolution.</title>
        <authorList>
            <person name="Tiley G.P."/>
            <person name="Kimball R.T."/>
            <person name="Braun E.L."/>
            <person name="Burleigh J.G."/>
        </authorList>
    </citation>
    <scope>NUCLEOTIDE SEQUENCE [LARGE SCALE GENOMIC DNA]</scope>
    <source>
        <strain evidence="4">RTK389</strain>
        <tissue evidence="4">Blood</tissue>
    </source>
</reference>
<dbReference type="SMART" id="SM00202">
    <property type="entry name" value="SR"/>
    <property type="match status" value="2"/>
</dbReference>
<evidence type="ECO:0000256" key="1">
    <source>
        <dbReference type="ARBA" id="ARBA00023157"/>
    </source>
</evidence>
<feature type="disulfide bond" evidence="2">
    <location>
        <begin position="46"/>
        <end position="107"/>
    </location>
</feature>
<dbReference type="EMBL" id="PPHD01118911">
    <property type="protein sequence ID" value="POI18690.1"/>
    <property type="molecule type" value="Genomic_DNA"/>
</dbReference>
<dbReference type="PROSITE" id="PS50287">
    <property type="entry name" value="SRCR_2"/>
    <property type="match status" value="2"/>
</dbReference>
<keyword evidence="5" id="KW-1185">Reference proteome</keyword>
<dbReference type="AlphaFoldDB" id="A0A2P4S3H9"/>
<comment type="caution">
    <text evidence="4">The sequence shown here is derived from an EMBL/GenBank/DDBJ whole genome shotgun (WGS) entry which is preliminary data.</text>
</comment>
<dbReference type="OrthoDB" id="536948at2759"/>
<dbReference type="PANTHER" id="PTHR48071">
    <property type="entry name" value="SRCR DOMAIN-CONTAINING PROTEIN"/>
    <property type="match status" value="1"/>
</dbReference>
<dbReference type="FunFam" id="3.10.250.10:FF:000009">
    <property type="entry name" value="WC1"/>
    <property type="match status" value="1"/>
</dbReference>
<keyword evidence="1 2" id="KW-1015">Disulfide bond</keyword>
<dbReference type="InterPro" id="IPR001190">
    <property type="entry name" value="SRCR"/>
</dbReference>
<dbReference type="GO" id="GO:0016020">
    <property type="term" value="C:membrane"/>
    <property type="evidence" value="ECO:0007669"/>
    <property type="project" value="InterPro"/>
</dbReference>
<dbReference type="PROSITE" id="PS00420">
    <property type="entry name" value="SRCR_1"/>
    <property type="match status" value="1"/>
</dbReference>
<protein>
    <recommendedName>
        <fullName evidence="3">SRCR domain-containing protein</fullName>
    </recommendedName>
</protein>
<organism evidence="4 5">
    <name type="scientific">Bambusicola thoracicus</name>
    <name type="common">Chinese bamboo-partridge</name>
    <name type="synonym">Perdix thoracica</name>
    <dbReference type="NCBI Taxonomy" id="9083"/>
    <lineage>
        <taxon>Eukaryota</taxon>
        <taxon>Metazoa</taxon>
        <taxon>Chordata</taxon>
        <taxon>Craniata</taxon>
        <taxon>Vertebrata</taxon>
        <taxon>Euteleostomi</taxon>
        <taxon>Archelosauria</taxon>
        <taxon>Archosauria</taxon>
        <taxon>Dinosauria</taxon>
        <taxon>Saurischia</taxon>
        <taxon>Theropoda</taxon>
        <taxon>Coelurosauria</taxon>
        <taxon>Aves</taxon>
        <taxon>Neognathae</taxon>
        <taxon>Galloanserae</taxon>
        <taxon>Galliformes</taxon>
        <taxon>Phasianidae</taxon>
        <taxon>Perdicinae</taxon>
        <taxon>Bambusicola</taxon>
    </lineage>
</organism>
<name>A0A2P4S3H9_BAMTH</name>
<evidence type="ECO:0000313" key="5">
    <source>
        <dbReference type="Proteomes" id="UP000237246"/>
    </source>
</evidence>
<dbReference type="InterPro" id="IPR036772">
    <property type="entry name" value="SRCR-like_dom_sf"/>
</dbReference>
<dbReference type="Gene3D" id="3.10.250.10">
    <property type="entry name" value="SRCR-like domain"/>
    <property type="match status" value="2"/>
</dbReference>
<dbReference type="SUPFAM" id="SSF56487">
    <property type="entry name" value="SRCR-like"/>
    <property type="match status" value="2"/>
</dbReference>
<evidence type="ECO:0000256" key="2">
    <source>
        <dbReference type="PROSITE-ProRule" id="PRU00196"/>
    </source>
</evidence>
<gene>
    <name evidence="4" type="ORF">CIB84_017566</name>
</gene>
<evidence type="ECO:0000259" key="3">
    <source>
        <dbReference type="PROSITE" id="PS50287"/>
    </source>
</evidence>
<dbReference type="PRINTS" id="PR00258">
    <property type="entry name" value="SPERACTRCPTR"/>
</dbReference>
<feature type="disulfide bond" evidence="2">
    <location>
        <begin position="33"/>
        <end position="97"/>
    </location>
</feature>
<feature type="domain" description="SRCR" evidence="3">
    <location>
        <begin position="113"/>
        <end position="212"/>
    </location>
</feature>
<sequence>MFEGAAEVRLADGSGRCDGRVEVKHRGRWGTVCHFGWDKKDAEVVCKQLGCGAVISAVRSKRFVPGSGPIWMAYDDLRGTESALSGCPHGGWDENYCTHADDARVTCAAPGFVRLVGGDNRCSGRVEINDGHGWKSVCDSHFGAKVADVVCRGLQCGRTLSVTRASTSGEGTGPIWDRELQCVGNESTLSSCPMGWLQVVSPRGRYWGLSCLISLLMT</sequence>
<dbReference type="FunFam" id="3.10.250.10:FF:000013">
    <property type="entry name" value="CD163 molecule like 1"/>
    <property type="match status" value="1"/>
</dbReference>
<evidence type="ECO:0000313" key="4">
    <source>
        <dbReference type="EMBL" id="POI18690.1"/>
    </source>
</evidence>